<feature type="region of interest" description="Disordered" evidence="1">
    <location>
        <begin position="24"/>
        <end position="46"/>
    </location>
</feature>
<reference evidence="3" key="2">
    <citation type="submission" date="2013-11" db="EMBL/GenBank/DDBJ databases">
        <title>The Genome Sequence of Phytophthora parasitica CJ05E6.</title>
        <authorList>
            <consortium name="The Broad Institute Genomics Platform"/>
            <person name="Russ C."/>
            <person name="Tyler B."/>
            <person name="Panabieres F."/>
            <person name="Shan W."/>
            <person name="Tripathy S."/>
            <person name="Grunwald N."/>
            <person name="Machado M."/>
            <person name="Johnson C.S."/>
            <person name="Arredondo F."/>
            <person name="Hong C."/>
            <person name="Coffey M."/>
            <person name="Young S.K."/>
            <person name="Zeng Q."/>
            <person name="Gargeya S."/>
            <person name="Fitzgerald M."/>
            <person name="Abouelleil A."/>
            <person name="Alvarado L."/>
            <person name="Chapman S.B."/>
            <person name="Gainer-Dewar J."/>
            <person name="Goldberg J."/>
            <person name="Griggs A."/>
            <person name="Gujja S."/>
            <person name="Hansen M."/>
            <person name="Howarth C."/>
            <person name="Imamovic A."/>
            <person name="Ireland A."/>
            <person name="Larimer J."/>
            <person name="McCowan C."/>
            <person name="Murphy C."/>
            <person name="Pearson M."/>
            <person name="Poon T.W."/>
            <person name="Priest M."/>
            <person name="Roberts A."/>
            <person name="Saif S."/>
            <person name="Shea T."/>
            <person name="Sykes S."/>
            <person name="Wortman J."/>
            <person name="Nusbaum C."/>
            <person name="Birren B."/>
        </authorList>
    </citation>
    <scope>NUCLEOTIDE SEQUENCE [LARGE SCALE GENOMIC DNA]</scope>
    <source>
        <strain evidence="3">CJ05E6</strain>
    </source>
</reference>
<evidence type="ECO:0000313" key="2">
    <source>
        <dbReference type="EMBL" id="ETK79462.1"/>
    </source>
</evidence>
<dbReference type="EMBL" id="KI687977">
    <property type="protein sequence ID" value="ETK79462.1"/>
    <property type="molecule type" value="Genomic_DNA"/>
</dbReference>
<dbReference type="Proteomes" id="UP000053864">
    <property type="component" value="Unassembled WGS sequence"/>
</dbReference>
<feature type="non-terminal residue" evidence="2">
    <location>
        <position position="46"/>
    </location>
</feature>
<name>W2G8Z2_PHYNI</name>
<evidence type="ECO:0000313" key="3">
    <source>
        <dbReference type="EMBL" id="ETL32878.1"/>
    </source>
</evidence>
<evidence type="ECO:0000256" key="1">
    <source>
        <dbReference type="SAM" id="MobiDB-lite"/>
    </source>
</evidence>
<reference evidence="2" key="1">
    <citation type="submission" date="2013-11" db="EMBL/GenBank/DDBJ databases">
        <title>The Genome Sequence of Phytophthora parasitica CJ02B3.</title>
        <authorList>
            <consortium name="The Broad Institute Genomics Platform"/>
            <person name="Russ C."/>
            <person name="Tyler B."/>
            <person name="Panabieres F."/>
            <person name="Shan W."/>
            <person name="Tripathy S."/>
            <person name="Grunwald N."/>
            <person name="Machado M."/>
            <person name="Johnson C.S."/>
            <person name="Arredondo F."/>
            <person name="Hong C."/>
            <person name="Coffey M."/>
            <person name="Young S.K."/>
            <person name="Zeng Q."/>
            <person name="Gargeya S."/>
            <person name="Fitzgerald M."/>
            <person name="Abouelleil A."/>
            <person name="Alvarado L."/>
            <person name="Chapman S.B."/>
            <person name="Gainer-Dewar J."/>
            <person name="Goldberg J."/>
            <person name="Griggs A."/>
            <person name="Gujja S."/>
            <person name="Hansen M."/>
            <person name="Howarth C."/>
            <person name="Imamovic A."/>
            <person name="Ireland A."/>
            <person name="Larimer J."/>
            <person name="McCowan C."/>
            <person name="Murphy C."/>
            <person name="Pearson M."/>
            <person name="Poon T.W."/>
            <person name="Priest M."/>
            <person name="Roberts A."/>
            <person name="Saif S."/>
            <person name="Shea T."/>
            <person name="Sykes S."/>
            <person name="Wortman J."/>
            <person name="Nusbaum C."/>
            <person name="Birren B."/>
        </authorList>
    </citation>
    <scope>NUCLEOTIDE SEQUENCE [LARGE SCALE GENOMIC DNA]</scope>
    <source>
        <strain evidence="2">CJ02B3</strain>
    </source>
</reference>
<sequence length="46" mass="4977">MVTSIPKACALLLYKNLHLPVEEEDEFAGEETGQPRTNGAASTESQ</sequence>
<gene>
    <name evidence="2" type="ORF">L915_14694</name>
    <name evidence="3" type="ORF">L916_14604</name>
</gene>
<accession>W2G8Z2</accession>
<proteinExistence type="predicted"/>
<organism evidence="2">
    <name type="scientific">Phytophthora nicotianae</name>
    <name type="common">Potato buckeye rot agent</name>
    <name type="synonym">Phytophthora parasitica</name>
    <dbReference type="NCBI Taxonomy" id="4792"/>
    <lineage>
        <taxon>Eukaryota</taxon>
        <taxon>Sar</taxon>
        <taxon>Stramenopiles</taxon>
        <taxon>Oomycota</taxon>
        <taxon>Peronosporomycetes</taxon>
        <taxon>Peronosporales</taxon>
        <taxon>Peronosporaceae</taxon>
        <taxon>Phytophthora</taxon>
    </lineage>
</organism>
<feature type="compositionally biased region" description="Polar residues" evidence="1">
    <location>
        <begin position="34"/>
        <end position="46"/>
    </location>
</feature>
<dbReference type="Proteomes" id="UP000053236">
    <property type="component" value="Unassembled WGS sequence"/>
</dbReference>
<dbReference type="AlphaFoldDB" id="W2G8Z2"/>
<protein>
    <submittedName>
        <fullName evidence="2">Uncharacterized protein</fullName>
    </submittedName>
</protein>
<dbReference type="EMBL" id="KI674738">
    <property type="protein sequence ID" value="ETL32878.1"/>
    <property type="molecule type" value="Genomic_DNA"/>
</dbReference>